<dbReference type="Proteomes" id="UP000177309">
    <property type="component" value="Unassembled WGS sequence"/>
</dbReference>
<accession>A0A1F4TL09</accession>
<gene>
    <name evidence="1" type="ORF">A2462_07325</name>
</gene>
<name>A0A1F4TL09_UNCSA</name>
<sequence>MTALSPIEKNADWENSNRVEIAKLQGLAMRRGAINSSGNAPESVKEQFMAIFYKELLKKAIKMPTFGSADQKESLSAAYTSDILINKMALELAQSKSFSADNFFPDSPVIPKGTK</sequence>
<comment type="caution">
    <text evidence="1">The sequence shown here is derived from an EMBL/GenBank/DDBJ whole genome shotgun (WGS) entry which is preliminary data.</text>
</comment>
<reference evidence="1 2" key="1">
    <citation type="journal article" date="2016" name="Nat. Commun.">
        <title>Thousands of microbial genomes shed light on interconnected biogeochemical processes in an aquifer system.</title>
        <authorList>
            <person name="Anantharaman K."/>
            <person name="Brown C.T."/>
            <person name="Hug L.A."/>
            <person name="Sharon I."/>
            <person name="Castelle C.J."/>
            <person name="Probst A.J."/>
            <person name="Thomas B.C."/>
            <person name="Singh A."/>
            <person name="Wilkins M.J."/>
            <person name="Karaoz U."/>
            <person name="Brodie E.L."/>
            <person name="Williams K.H."/>
            <person name="Hubbard S.S."/>
            <person name="Banfield J.F."/>
        </authorList>
    </citation>
    <scope>NUCLEOTIDE SEQUENCE [LARGE SCALE GENOMIC DNA]</scope>
</reference>
<organism evidence="1 2">
    <name type="scientific">candidate division WOR-1 bacterium RIFOXYC2_FULL_41_25</name>
    <dbReference type="NCBI Taxonomy" id="1802586"/>
    <lineage>
        <taxon>Bacteria</taxon>
        <taxon>Bacillati</taxon>
        <taxon>Saganbacteria</taxon>
    </lineage>
</organism>
<evidence type="ECO:0000313" key="2">
    <source>
        <dbReference type="Proteomes" id="UP000177309"/>
    </source>
</evidence>
<dbReference type="AlphaFoldDB" id="A0A1F4TL09"/>
<evidence type="ECO:0000313" key="1">
    <source>
        <dbReference type="EMBL" id="OGC33220.1"/>
    </source>
</evidence>
<protein>
    <submittedName>
        <fullName evidence="1">Uncharacterized protein</fullName>
    </submittedName>
</protein>
<proteinExistence type="predicted"/>
<dbReference type="EMBL" id="MEUI01000038">
    <property type="protein sequence ID" value="OGC33220.1"/>
    <property type="molecule type" value="Genomic_DNA"/>
</dbReference>